<dbReference type="GO" id="GO:0016020">
    <property type="term" value="C:membrane"/>
    <property type="evidence" value="ECO:0007669"/>
    <property type="project" value="TreeGrafter"/>
</dbReference>
<dbReference type="InterPro" id="IPR020845">
    <property type="entry name" value="AMP-binding_CS"/>
</dbReference>
<sequence>MSGYKVFSLIIQQCLLSSFNMDFVTVLKTFPSATKYLKTIVSFGKVTPEQREEVEKFGLAIYAWDEFLLLGDDKQYDLPVKKKSDICTIMYTSGTTGDPKGVLISNNSIGTLIAGVRCLLGSVHELDFLHIHLKILLLTEKDVNLSYLPLAHIFDRVIEECFINIGGSIGFWRGDVKLLTEDIGELKPTIFCAVPRVLDRIYAGKFFSFSMDANASRFATEDLIWGSLKKYYVQLRRLISFRGTPQGVNLSFVNGGLTGGAETLHQVEAKYPALLFKQCMASSLVRTGFVRGSMTQGNGCYQHRGGSLYLSEPANKTSDLITHRLNMTAKYIVSAVLGSFAISYSFDYLMADKKIFGGTTPKTVSNKEWWEETDKKFQAWPRTAGSPVVMNPISRQNFIVKSNVEA</sequence>
<comment type="caution">
    <text evidence="4">The sequence shown here is derived from an EMBL/GenBank/DDBJ whole genome shotgun (WGS) entry which is preliminary data.</text>
</comment>
<dbReference type="Pfam" id="PF00501">
    <property type="entry name" value="AMP-binding"/>
    <property type="match status" value="1"/>
</dbReference>
<dbReference type="PANTHER" id="PTHR43272:SF3">
    <property type="entry name" value="LONG CHAIN ACYL-COA SYNTHETASE 4"/>
    <property type="match status" value="1"/>
</dbReference>
<evidence type="ECO:0000313" key="5">
    <source>
        <dbReference type="Proteomes" id="UP000306102"/>
    </source>
</evidence>
<gene>
    <name evidence="4" type="ORF">TEA_005072</name>
</gene>
<dbReference type="Proteomes" id="UP000306102">
    <property type="component" value="Unassembled WGS sequence"/>
</dbReference>
<dbReference type="GO" id="GO:0005783">
    <property type="term" value="C:endoplasmic reticulum"/>
    <property type="evidence" value="ECO:0007669"/>
    <property type="project" value="TreeGrafter"/>
</dbReference>
<dbReference type="GO" id="GO:0009698">
    <property type="term" value="P:phenylpropanoid metabolic process"/>
    <property type="evidence" value="ECO:0007669"/>
    <property type="project" value="UniProtKB-KW"/>
</dbReference>
<dbReference type="GO" id="GO:0004467">
    <property type="term" value="F:long-chain fatty acid-CoA ligase activity"/>
    <property type="evidence" value="ECO:0007669"/>
    <property type="project" value="UniProtKB-ARBA"/>
</dbReference>
<accession>A0A4S4DYM0</accession>
<dbReference type="UniPathway" id="UPA00372">
    <property type="reaction ID" value="UER00547"/>
</dbReference>
<evidence type="ECO:0000259" key="3">
    <source>
        <dbReference type="Pfam" id="PF00501"/>
    </source>
</evidence>
<dbReference type="EMBL" id="SDRB02009258">
    <property type="protein sequence ID" value="THG08533.1"/>
    <property type="molecule type" value="Genomic_DNA"/>
</dbReference>
<dbReference type="InterPro" id="IPR042099">
    <property type="entry name" value="ANL_N_sf"/>
</dbReference>
<name>A0A4S4DYM0_CAMSN</name>
<dbReference type="InterPro" id="IPR000873">
    <property type="entry name" value="AMP-dep_synth/lig_dom"/>
</dbReference>
<proteinExistence type="predicted"/>
<evidence type="ECO:0000256" key="2">
    <source>
        <dbReference type="ARBA" id="ARBA00023051"/>
    </source>
</evidence>
<dbReference type="SUPFAM" id="SSF56801">
    <property type="entry name" value="Acetyl-CoA synthetase-like"/>
    <property type="match status" value="1"/>
</dbReference>
<dbReference type="AlphaFoldDB" id="A0A4S4DYM0"/>
<dbReference type="InterPro" id="IPR009515">
    <property type="entry name" value="DUF1138"/>
</dbReference>
<dbReference type="Gene3D" id="3.40.50.12780">
    <property type="entry name" value="N-terminal domain of ligase-like"/>
    <property type="match status" value="1"/>
</dbReference>
<organism evidence="4 5">
    <name type="scientific">Camellia sinensis var. sinensis</name>
    <name type="common">China tea</name>
    <dbReference type="NCBI Taxonomy" id="542762"/>
    <lineage>
        <taxon>Eukaryota</taxon>
        <taxon>Viridiplantae</taxon>
        <taxon>Streptophyta</taxon>
        <taxon>Embryophyta</taxon>
        <taxon>Tracheophyta</taxon>
        <taxon>Spermatophyta</taxon>
        <taxon>Magnoliopsida</taxon>
        <taxon>eudicotyledons</taxon>
        <taxon>Gunneridae</taxon>
        <taxon>Pentapetalae</taxon>
        <taxon>asterids</taxon>
        <taxon>Ericales</taxon>
        <taxon>Theaceae</taxon>
        <taxon>Camellia</taxon>
    </lineage>
</organism>
<dbReference type="STRING" id="542762.A0A4S4DYM0"/>
<keyword evidence="5" id="KW-1185">Reference proteome</keyword>
<protein>
    <recommendedName>
        <fullName evidence="3">AMP-dependent synthetase/ligase domain-containing protein</fullName>
    </recommendedName>
</protein>
<dbReference type="Pfam" id="PF06592">
    <property type="entry name" value="DUF1138"/>
    <property type="match status" value="1"/>
</dbReference>
<evidence type="ECO:0000256" key="1">
    <source>
        <dbReference type="ARBA" id="ARBA00004930"/>
    </source>
</evidence>
<feature type="domain" description="AMP-dependent synthetase/ligase" evidence="3">
    <location>
        <begin position="61"/>
        <end position="213"/>
    </location>
</feature>
<comment type="pathway">
    <text evidence="1">Phytoalexin biosynthesis; 3,4',5-trihydroxystilbene biosynthesis; 3,4',5-trihydroxystilbene from trans-4-coumarate: step 1/2.</text>
</comment>
<dbReference type="PANTHER" id="PTHR43272">
    <property type="entry name" value="LONG-CHAIN-FATTY-ACID--COA LIGASE"/>
    <property type="match status" value="1"/>
</dbReference>
<reference evidence="4 5" key="1">
    <citation type="journal article" date="2018" name="Proc. Natl. Acad. Sci. U.S.A.">
        <title>Draft genome sequence of Camellia sinensis var. sinensis provides insights into the evolution of the tea genome and tea quality.</title>
        <authorList>
            <person name="Wei C."/>
            <person name="Yang H."/>
            <person name="Wang S."/>
            <person name="Zhao J."/>
            <person name="Liu C."/>
            <person name="Gao L."/>
            <person name="Xia E."/>
            <person name="Lu Y."/>
            <person name="Tai Y."/>
            <person name="She G."/>
            <person name="Sun J."/>
            <person name="Cao H."/>
            <person name="Tong W."/>
            <person name="Gao Q."/>
            <person name="Li Y."/>
            <person name="Deng W."/>
            <person name="Jiang X."/>
            <person name="Wang W."/>
            <person name="Chen Q."/>
            <person name="Zhang S."/>
            <person name="Li H."/>
            <person name="Wu J."/>
            <person name="Wang P."/>
            <person name="Li P."/>
            <person name="Shi C."/>
            <person name="Zheng F."/>
            <person name="Jian J."/>
            <person name="Huang B."/>
            <person name="Shan D."/>
            <person name="Shi M."/>
            <person name="Fang C."/>
            <person name="Yue Y."/>
            <person name="Li F."/>
            <person name="Li D."/>
            <person name="Wei S."/>
            <person name="Han B."/>
            <person name="Jiang C."/>
            <person name="Yin Y."/>
            <person name="Xia T."/>
            <person name="Zhang Z."/>
            <person name="Bennetzen J.L."/>
            <person name="Zhao S."/>
            <person name="Wan X."/>
        </authorList>
    </citation>
    <scope>NUCLEOTIDE SEQUENCE [LARGE SCALE GENOMIC DNA]</scope>
    <source>
        <strain evidence="5">cv. Shuchazao</strain>
        <tissue evidence="4">Leaf</tissue>
    </source>
</reference>
<keyword evidence="2" id="KW-0587">Phenylpropanoid metabolism</keyword>
<dbReference type="PROSITE" id="PS00455">
    <property type="entry name" value="AMP_BINDING"/>
    <property type="match status" value="1"/>
</dbReference>
<evidence type="ECO:0000313" key="4">
    <source>
        <dbReference type="EMBL" id="THG08533.1"/>
    </source>
</evidence>